<dbReference type="RefSeq" id="XP_013389968.1">
    <property type="nucleotide sequence ID" value="XM_013534514.1"/>
</dbReference>
<keyword evidence="2" id="KW-1185">Reference proteome</keyword>
<dbReference type="KEGG" id="lak:106158494"/>
<dbReference type="PANTHER" id="PTHR31428:SF6">
    <property type="entry name" value="REPULSIVE GUIDANCE MOLECULE B HOMOLOG DRAG-1"/>
    <property type="match status" value="1"/>
</dbReference>
<dbReference type="GO" id="GO:0005886">
    <property type="term" value="C:plasma membrane"/>
    <property type="evidence" value="ECO:0007669"/>
    <property type="project" value="TreeGrafter"/>
</dbReference>
<dbReference type="PANTHER" id="PTHR31428">
    <property type="entry name" value="RGM DOMAIN FAMILY MEMBER DRAG-1"/>
    <property type="match status" value="1"/>
</dbReference>
<evidence type="ECO:0000313" key="3">
    <source>
        <dbReference type="RefSeq" id="XP_013389968.1"/>
    </source>
</evidence>
<accession>A0A1S3HVC1</accession>
<evidence type="ECO:0000259" key="1">
    <source>
        <dbReference type="Pfam" id="PF06534"/>
    </source>
</evidence>
<dbReference type="GeneID" id="106158494"/>
<dbReference type="OrthoDB" id="10002955at2759"/>
<proteinExistence type="predicted"/>
<dbReference type="InParanoid" id="A0A1S3HVC1"/>
<evidence type="ECO:0000313" key="2">
    <source>
        <dbReference type="Proteomes" id="UP000085678"/>
    </source>
</evidence>
<dbReference type="Pfam" id="PF06534">
    <property type="entry name" value="RGM_C"/>
    <property type="match status" value="1"/>
</dbReference>
<dbReference type="InterPro" id="IPR040287">
    <property type="entry name" value="RGM"/>
</dbReference>
<feature type="domain" description="Repulsive guidance molecule C-terminal" evidence="1">
    <location>
        <begin position="277"/>
        <end position="503"/>
    </location>
</feature>
<organism evidence="2 3">
    <name type="scientific">Lingula anatina</name>
    <name type="common">Brachiopod</name>
    <name type="synonym">Lingula unguis</name>
    <dbReference type="NCBI Taxonomy" id="7574"/>
    <lineage>
        <taxon>Eukaryota</taxon>
        <taxon>Metazoa</taxon>
        <taxon>Spiralia</taxon>
        <taxon>Lophotrochozoa</taxon>
        <taxon>Brachiopoda</taxon>
        <taxon>Linguliformea</taxon>
        <taxon>Lingulata</taxon>
        <taxon>Lingulida</taxon>
        <taxon>Linguloidea</taxon>
        <taxon>Lingulidae</taxon>
        <taxon>Lingula</taxon>
    </lineage>
</organism>
<dbReference type="InterPro" id="IPR009496">
    <property type="entry name" value="RGM_C"/>
</dbReference>
<dbReference type="Gene3D" id="3.40.1000.10">
    <property type="entry name" value="Mog1/PsbP, alpha/beta/alpha sandwich"/>
    <property type="match status" value="1"/>
</dbReference>
<dbReference type="AlphaFoldDB" id="A0A1S3HVC1"/>
<sequence>MSDLSHVNVQKSLPAVFIVLAVLTFPSYNTVLGTQECSSINWYHWNRTYSADFRDSAQCCAQSIDNWLGLFRLQEYQQRDKTLSYIVFENRTFWDRICRQWLASARCVQALQPKCSVQWGSQFLRNRSHSPTAFRVLTHGQYAFYDRTCDGDRVSPAVTKLCFHKDVRRSCLTNTEAERFKNCTGLTMTEIYNTPGNFYQVYMENKERWDGLARAALRCMRDVIKSSSCAQHSQDFFWHLAKLQLPALFNVSVLNIEESVKDSPEVNFADLKRCTVGVYGDPHLRLCEQRRLVTCSAPGRQVFLSNQFVEIQGSNELVNQSHDSRATTLKWLRITMKSYDGKTMLATYTASGGKLPETFDDGSRTVLGQGKDKIMLMTGFVTRVVISQYAVGVVYMVRHWKGNYFFSVRMAENMVWESFGLLSTGCPKQEFIGLDKWIGHWKNGLTRYGPSRVRRQIRVTKCTDACKDIKDEDFQRACKFDCIVTDDPQISTMTRVGVTDVREIVKSDPEAIKMAVKIHSSGRSSKSSTLWILMLFVISFNTL</sequence>
<gene>
    <name evidence="3" type="primary">LOC106158494</name>
</gene>
<name>A0A1S3HVC1_LINAN</name>
<dbReference type="GO" id="GO:0015026">
    <property type="term" value="F:coreceptor activity"/>
    <property type="evidence" value="ECO:0007669"/>
    <property type="project" value="TreeGrafter"/>
</dbReference>
<dbReference type="GO" id="GO:0030509">
    <property type="term" value="P:BMP signaling pathway"/>
    <property type="evidence" value="ECO:0007669"/>
    <property type="project" value="TreeGrafter"/>
</dbReference>
<dbReference type="Proteomes" id="UP000085678">
    <property type="component" value="Unplaced"/>
</dbReference>
<reference evidence="3" key="1">
    <citation type="submission" date="2025-08" db="UniProtKB">
        <authorList>
            <consortium name="RefSeq"/>
        </authorList>
    </citation>
    <scope>IDENTIFICATION</scope>
    <source>
        <tissue evidence="3">Gonads</tissue>
    </source>
</reference>
<protein>
    <submittedName>
        <fullName evidence="3">Uncharacterized protein LOC106158494</fullName>
    </submittedName>
</protein>